<keyword evidence="2" id="KW-1185">Reference proteome</keyword>
<accession>A0A4C1ZX78</accession>
<comment type="caution">
    <text evidence="1">The sequence shown here is derived from an EMBL/GenBank/DDBJ whole genome shotgun (WGS) entry which is preliminary data.</text>
</comment>
<organism evidence="1 2">
    <name type="scientific">Eumeta variegata</name>
    <name type="common">Bagworm moth</name>
    <name type="synonym">Eumeta japonica</name>
    <dbReference type="NCBI Taxonomy" id="151549"/>
    <lineage>
        <taxon>Eukaryota</taxon>
        <taxon>Metazoa</taxon>
        <taxon>Ecdysozoa</taxon>
        <taxon>Arthropoda</taxon>
        <taxon>Hexapoda</taxon>
        <taxon>Insecta</taxon>
        <taxon>Pterygota</taxon>
        <taxon>Neoptera</taxon>
        <taxon>Endopterygota</taxon>
        <taxon>Lepidoptera</taxon>
        <taxon>Glossata</taxon>
        <taxon>Ditrysia</taxon>
        <taxon>Tineoidea</taxon>
        <taxon>Psychidae</taxon>
        <taxon>Oiketicinae</taxon>
        <taxon>Eumeta</taxon>
    </lineage>
</organism>
<reference evidence="1 2" key="1">
    <citation type="journal article" date="2019" name="Commun. Biol.">
        <title>The bagworm genome reveals a unique fibroin gene that provides high tensile strength.</title>
        <authorList>
            <person name="Kono N."/>
            <person name="Nakamura H."/>
            <person name="Ohtoshi R."/>
            <person name="Tomita M."/>
            <person name="Numata K."/>
            <person name="Arakawa K."/>
        </authorList>
    </citation>
    <scope>NUCLEOTIDE SEQUENCE [LARGE SCALE GENOMIC DNA]</scope>
</reference>
<dbReference type="AlphaFoldDB" id="A0A4C1ZX78"/>
<dbReference type="EMBL" id="BGZK01002152">
    <property type="protein sequence ID" value="GBP91227.1"/>
    <property type="molecule type" value="Genomic_DNA"/>
</dbReference>
<name>A0A4C1ZX78_EUMVA</name>
<gene>
    <name evidence="1" type="ORF">EVAR_60677_1</name>
</gene>
<dbReference type="OrthoDB" id="8062640at2759"/>
<dbReference type="Proteomes" id="UP000299102">
    <property type="component" value="Unassembled WGS sequence"/>
</dbReference>
<evidence type="ECO:0000313" key="1">
    <source>
        <dbReference type="EMBL" id="GBP91227.1"/>
    </source>
</evidence>
<protein>
    <submittedName>
        <fullName evidence="1">Uncharacterized protein</fullName>
    </submittedName>
</protein>
<evidence type="ECO:0000313" key="2">
    <source>
        <dbReference type="Proteomes" id="UP000299102"/>
    </source>
</evidence>
<sequence>MRGEKSGVQKRIIEINPLAYFLPCGSHSWNLIQSEDDVKKRHFDYEGEDETHELNAEEIFKINYFYVIVDNVRASGHPRPARPCGGSVGLKPTEKVPLRKLQTGSAVSWTSMTASPKAAGQHAGVPLARDMPYGRFHKKLHWHRMPLHTDTGRVH</sequence>
<proteinExistence type="predicted"/>